<dbReference type="PANTHER" id="PTHR46580">
    <property type="entry name" value="SENSOR KINASE-RELATED"/>
    <property type="match status" value="1"/>
</dbReference>
<comment type="caution">
    <text evidence="2">The sequence shown here is derived from an EMBL/GenBank/DDBJ whole genome shotgun (WGS) entry which is preliminary data.</text>
</comment>
<dbReference type="NCBIfam" id="TIGR04183">
    <property type="entry name" value="Por_Secre_tail"/>
    <property type="match status" value="1"/>
</dbReference>
<keyword evidence="3" id="KW-1185">Reference proteome</keyword>
<dbReference type="Proteomes" id="UP000317624">
    <property type="component" value="Unassembled WGS sequence"/>
</dbReference>
<dbReference type="InterPro" id="IPR026444">
    <property type="entry name" value="Secre_tail"/>
</dbReference>
<dbReference type="OrthoDB" id="877328at2"/>
<dbReference type="AlphaFoldDB" id="A0A558C230"/>
<proteinExistence type="predicted"/>
<dbReference type="Pfam" id="PF13517">
    <property type="entry name" value="FG-GAP_3"/>
    <property type="match status" value="2"/>
</dbReference>
<dbReference type="EMBL" id="VMRJ01000001">
    <property type="protein sequence ID" value="TVT42829.1"/>
    <property type="molecule type" value="Genomic_DNA"/>
</dbReference>
<evidence type="ECO:0000313" key="2">
    <source>
        <dbReference type="EMBL" id="TVT42829.1"/>
    </source>
</evidence>
<name>A0A558C230_9BACT</name>
<gene>
    <name evidence="2" type="ORF">FNT36_01690</name>
</gene>
<dbReference type="Gene3D" id="2.130.10.130">
    <property type="entry name" value="Integrin alpha, N-terminal"/>
    <property type="match status" value="2"/>
</dbReference>
<protein>
    <submittedName>
        <fullName evidence="2">T9SS type A sorting domain-containing protein</fullName>
    </submittedName>
</protein>
<dbReference type="PANTHER" id="PTHR46580:SF2">
    <property type="entry name" value="MAM DOMAIN-CONTAINING PROTEIN"/>
    <property type="match status" value="1"/>
</dbReference>
<dbReference type="Pfam" id="PF01839">
    <property type="entry name" value="FG-GAP"/>
    <property type="match status" value="1"/>
</dbReference>
<reference evidence="2 3" key="1">
    <citation type="submission" date="2019-07" db="EMBL/GenBank/DDBJ databases">
        <title>Hymenobacter sp. straun FUR1 Genome sequencing and assembly.</title>
        <authorList>
            <person name="Chhetri G."/>
        </authorList>
    </citation>
    <scope>NUCLEOTIDE SEQUENCE [LARGE SCALE GENOMIC DNA]</scope>
    <source>
        <strain evidence="2 3">Fur1</strain>
    </source>
</reference>
<dbReference type="SUPFAM" id="SSF69318">
    <property type="entry name" value="Integrin alpha N-terminal domain"/>
    <property type="match status" value="1"/>
</dbReference>
<dbReference type="InterPro" id="IPR013517">
    <property type="entry name" value="FG-GAP"/>
</dbReference>
<dbReference type="RefSeq" id="WP_144843411.1">
    <property type="nucleotide sequence ID" value="NZ_VMRJ01000001.1"/>
</dbReference>
<accession>A0A558C230</accession>
<keyword evidence="1" id="KW-0732">Signal</keyword>
<evidence type="ECO:0000256" key="1">
    <source>
        <dbReference type="ARBA" id="ARBA00022729"/>
    </source>
</evidence>
<evidence type="ECO:0000313" key="3">
    <source>
        <dbReference type="Proteomes" id="UP000317624"/>
    </source>
</evidence>
<sequence>MKQLLHGAAASILLLGLTTFSAVGQLTMQQRWPAANAVAAAPTAGVRVLFDSTPGLLLRQTPLWVYSTQRGGWRTGHSGQLDWDGRSLTFQSTFDFMPGEVVYATTWAAPAINQKPHALIWQFTTAVGGTGQGNFEQSANLPAPALAPGLALGDIDGDGDLDLVTGSPSTNHVCVRLNEEAAGRPGHYGPGTLVDVHHAAYSLALGDMDGDGDLDLVTGSDSDGTVSVRLNGGDATGTNTGLFSGGSVRYVGGCATPLSLALGDVDGDGDLDLVTAINCGAGAVDVRLNGGDATGSNTGLLGKGKRVAVGSNPFGLALGDVDGDGDLDLLTANFGGTVSVRLNGGNAAGAGTGQFSGGIEVLVDAGAVGLALGDVDGDGDLDIVTANFTAGTVSVRLNGGDATGSNTGQFSGGSDVPVGSRPQRLALADVDHDGDLDILATCSGAGTVSVRMNGGDATGTSTGRVGGGSDPAVGPAPVGLALGDVDNDGDLDLITSSPAAGQLSLRLNQPWPPSAIMTVVDQPDQPEPLPLSLLVQAFPNPMVDTPTLTIRTSHRGPATLLLADAMGRQLSQQQFTLSPGTTTLPLAAAQDLASGVYLLRVQQGSQQQLIRLVRP</sequence>
<organism evidence="2 3">
    <name type="scientific">Hymenobacter setariae</name>
    <dbReference type="NCBI Taxonomy" id="2594794"/>
    <lineage>
        <taxon>Bacteria</taxon>
        <taxon>Pseudomonadati</taxon>
        <taxon>Bacteroidota</taxon>
        <taxon>Cytophagia</taxon>
        <taxon>Cytophagales</taxon>
        <taxon>Hymenobacteraceae</taxon>
        <taxon>Hymenobacter</taxon>
    </lineage>
</organism>
<dbReference type="InterPro" id="IPR028994">
    <property type="entry name" value="Integrin_alpha_N"/>
</dbReference>